<organism evidence="1">
    <name type="scientific">hydrothermal vent metagenome</name>
    <dbReference type="NCBI Taxonomy" id="652676"/>
    <lineage>
        <taxon>unclassified sequences</taxon>
        <taxon>metagenomes</taxon>
        <taxon>ecological metagenomes</taxon>
    </lineage>
</organism>
<reference evidence="1" key="1">
    <citation type="submission" date="2018-06" db="EMBL/GenBank/DDBJ databases">
        <authorList>
            <person name="Zhirakovskaya E."/>
        </authorList>
    </citation>
    <scope>NUCLEOTIDE SEQUENCE</scope>
</reference>
<proteinExistence type="predicted"/>
<feature type="non-terminal residue" evidence="1">
    <location>
        <position position="21"/>
    </location>
</feature>
<gene>
    <name evidence="1" type="ORF">MNBD_ALPHA07-2236</name>
</gene>
<protein>
    <submittedName>
        <fullName evidence="1">Uncharacterized protein</fullName>
    </submittedName>
</protein>
<name>A0A3B0T7I7_9ZZZZ</name>
<dbReference type="AlphaFoldDB" id="A0A3B0T7I7"/>
<evidence type="ECO:0000313" key="1">
    <source>
        <dbReference type="EMBL" id="VAW04794.1"/>
    </source>
</evidence>
<accession>A0A3B0T7I7</accession>
<sequence length="21" mass="2338">MYPNEKPDNTVIMLFNLAGVA</sequence>
<dbReference type="EMBL" id="UOEG01000281">
    <property type="protein sequence ID" value="VAW04794.1"/>
    <property type="molecule type" value="Genomic_DNA"/>
</dbReference>